<dbReference type="Pfam" id="PF00106">
    <property type="entry name" value="adh_short"/>
    <property type="match status" value="1"/>
</dbReference>
<gene>
    <name evidence="2" type="primary">Rdh</name>
    <name evidence="2" type="ORF">MPL3365_290049</name>
</gene>
<dbReference type="CDD" id="cd05327">
    <property type="entry name" value="retinol-DH_like_SDR_c_like"/>
    <property type="match status" value="1"/>
</dbReference>
<dbReference type="InterPro" id="IPR002347">
    <property type="entry name" value="SDR_fam"/>
</dbReference>
<dbReference type="PRINTS" id="PR00081">
    <property type="entry name" value="GDHRDH"/>
</dbReference>
<organism evidence="2 3">
    <name type="scientific">Mesorhizobium plurifarium</name>
    <dbReference type="NCBI Taxonomy" id="69974"/>
    <lineage>
        <taxon>Bacteria</taxon>
        <taxon>Pseudomonadati</taxon>
        <taxon>Pseudomonadota</taxon>
        <taxon>Alphaproteobacteria</taxon>
        <taxon>Hyphomicrobiales</taxon>
        <taxon>Phyllobacteriaceae</taxon>
        <taxon>Mesorhizobium</taxon>
    </lineage>
</organism>
<evidence type="ECO:0000256" key="1">
    <source>
        <dbReference type="ARBA" id="ARBA00023002"/>
    </source>
</evidence>
<dbReference type="AlphaFoldDB" id="A0A090G6L4"/>
<dbReference type="EMBL" id="CCNE01000022">
    <property type="protein sequence ID" value="CDX58012.1"/>
    <property type="molecule type" value="Genomic_DNA"/>
</dbReference>
<accession>A0A090G6L4</accession>
<reference evidence="2 3" key="1">
    <citation type="submission" date="2014-08" db="EMBL/GenBank/DDBJ databases">
        <authorList>
            <person name="Moulin Lionel"/>
        </authorList>
    </citation>
    <scope>NUCLEOTIDE SEQUENCE [LARGE SCALE GENOMIC DNA]</scope>
</reference>
<dbReference type="PANTHER" id="PTHR43157:SF31">
    <property type="entry name" value="PHOSPHATIDYLINOSITOL-GLYCAN BIOSYNTHESIS CLASS F PROTEIN"/>
    <property type="match status" value="1"/>
</dbReference>
<dbReference type="Gene3D" id="3.40.50.720">
    <property type="entry name" value="NAD(P)-binding Rossmann-like Domain"/>
    <property type="match status" value="1"/>
</dbReference>
<dbReference type="EC" id="1.1.1.-" evidence="2"/>
<name>A0A090G6L4_MESPL</name>
<protein>
    <submittedName>
        <fullName evidence="2">Retinol dehydrogenase 14</fullName>
        <ecNumber evidence="2">1.1.1.-</ecNumber>
    </submittedName>
</protein>
<evidence type="ECO:0000313" key="3">
    <source>
        <dbReference type="Proteomes" id="UP000046122"/>
    </source>
</evidence>
<evidence type="ECO:0000313" key="2">
    <source>
        <dbReference type="EMBL" id="CDX58012.1"/>
    </source>
</evidence>
<sequence length="306" mass="32614">MPSRTGFTAADVPDQSGKCFIVTGANSGIGFEVASALAARRARVLLACRDESKARVAMDKIRQRTSGADLAFLPLDLADLASVRQASEIAAKEPRIDVLINNAGVTVPTRQTTRQGFELLFGVNHLGSFALTALMLPKLRETPGSRIVITSSGQHKGAKIEWDDLNAEKNYNWLSRYGASKLANLLFMVELSRRLQAVEVPVTAVGCHPGFARTNFGRASLAGRLALGVGGLFFNTPAMGAWPTLQAATGNVKPGGYYGPTAFGELRGPSFECTPSDDARDPQLARRLWDLSVQMTGIDPGLAPAG</sequence>
<dbReference type="SUPFAM" id="SSF51735">
    <property type="entry name" value="NAD(P)-binding Rossmann-fold domains"/>
    <property type="match status" value="1"/>
</dbReference>
<dbReference type="GO" id="GO:0016491">
    <property type="term" value="F:oxidoreductase activity"/>
    <property type="evidence" value="ECO:0007669"/>
    <property type="project" value="UniProtKB-KW"/>
</dbReference>
<dbReference type="Proteomes" id="UP000046122">
    <property type="component" value="Unassembled WGS sequence"/>
</dbReference>
<keyword evidence="1 2" id="KW-0560">Oxidoreductase</keyword>
<proteinExistence type="predicted"/>
<dbReference type="NCBIfam" id="NF004846">
    <property type="entry name" value="PRK06197.1"/>
    <property type="match status" value="1"/>
</dbReference>
<dbReference type="PANTHER" id="PTHR43157">
    <property type="entry name" value="PHOSPHATIDYLINOSITOL-GLYCAN BIOSYNTHESIS CLASS F PROTEIN-RELATED"/>
    <property type="match status" value="1"/>
</dbReference>
<dbReference type="InterPro" id="IPR036291">
    <property type="entry name" value="NAD(P)-bd_dom_sf"/>
</dbReference>